<dbReference type="Pfam" id="PF13385">
    <property type="entry name" value="Laminin_G_3"/>
    <property type="match status" value="1"/>
</dbReference>
<dbReference type="GO" id="GO:0005975">
    <property type="term" value="P:carbohydrate metabolic process"/>
    <property type="evidence" value="ECO:0007669"/>
    <property type="project" value="UniProtKB-ARBA"/>
</dbReference>
<dbReference type="SUPFAM" id="SSF56219">
    <property type="entry name" value="DNase I-like"/>
    <property type="match status" value="1"/>
</dbReference>
<gene>
    <name evidence="3" type="ORF">SAMN05421797_11021</name>
</gene>
<sequence length="531" mass="60422">MKSNIVTGIFFALYVILNSVSSYAQNNFYTSFDEDMESFYSKTALNDAVYITQLQRPQFIEGVKGKALDLSENAVLRMPLAIDSLKNLNYGQDKSLTVSIWVKTVKNAKQGTVIIGNKKENDLNSAGWMIFSQPSGAWGANISDGKHTYTYTPTIPRQAINDGVWHQLAFSVNREKEEIWFYLDGENVAIYNTPGIGAFNSEHRTVIGGTDEYWEYGSQGQWTAFNGFLDEVSIDAVYSDDKEIEAEYVKFRHTKVKKQLNAPIRTMVWNIWHGGRRYGKHVGVKRTIDIIKEARPDIIGLIETYGSGEIIADSLGYHFYLISSNLSIMSRFPIKETIKAFRPFNFGGVKVDLGNNKELMFLNTWLHYLPDYAAAVVHKEKSANELIKAEAETRHAEVKQILKEIKPILKNTDKTPVIMLGDFNSGSHLDWTDDTRQIHNDFIVEWPVSKTMQKNGFFDSYREMHIDPLLDPGFTWTPRAATSSKKYGLRDRIDFIYYKGGLNPIGSKVIDYHPIMFPSDHAAILTVFEVE</sequence>
<dbReference type="InterPro" id="IPR005135">
    <property type="entry name" value="Endo/exonuclease/phosphatase"/>
</dbReference>
<feature type="signal peptide" evidence="1">
    <location>
        <begin position="1"/>
        <end position="24"/>
    </location>
</feature>
<keyword evidence="1" id="KW-0732">Signal</keyword>
<evidence type="ECO:0000313" key="3">
    <source>
        <dbReference type="EMBL" id="SIR31850.1"/>
    </source>
</evidence>
<dbReference type="GO" id="GO:0004527">
    <property type="term" value="F:exonuclease activity"/>
    <property type="evidence" value="ECO:0007669"/>
    <property type="project" value="UniProtKB-KW"/>
</dbReference>
<proteinExistence type="predicted"/>
<organism evidence="3 4">
    <name type="scientific">Maribacter ulvicola</name>
    <dbReference type="NCBI Taxonomy" id="228959"/>
    <lineage>
        <taxon>Bacteria</taxon>
        <taxon>Pseudomonadati</taxon>
        <taxon>Bacteroidota</taxon>
        <taxon>Flavobacteriia</taxon>
        <taxon>Flavobacteriales</taxon>
        <taxon>Flavobacteriaceae</taxon>
        <taxon>Maribacter</taxon>
    </lineage>
</organism>
<name>A0A1N6ZYD2_9FLAO</name>
<keyword evidence="3" id="KW-0378">Hydrolase</keyword>
<dbReference type="InterPro" id="IPR013320">
    <property type="entry name" value="ConA-like_dom_sf"/>
</dbReference>
<dbReference type="PANTHER" id="PTHR41349:SF1">
    <property type="entry name" value="PROTEIN CBG08683"/>
    <property type="match status" value="1"/>
</dbReference>
<protein>
    <submittedName>
        <fullName evidence="3">Exonuclease III</fullName>
    </submittedName>
</protein>
<keyword evidence="4" id="KW-1185">Reference proteome</keyword>
<feature type="domain" description="Endonuclease/exonuclease/phosphatase" evidence="2">
    <location>
        <begin position="267"/>
        <end position="521"/>
    </location>
</feature>
<dbReference type="InterPro" id="IPR036691">
    <property type="entry name" value="Endo/exonu/phosph_ase_sf"/>
</dbReference>
<dbReference type="AlphaFoldDB" id="A0A1N6ZYD2"/>
<dbReference type="SUPFAM" id="SSF49899">
    <property type="entry name" value="Concanavalin A-like lectins/glucanases"/>
    <property type="match status" value="1"/>
</dbReference>
<keyword evidence="3" id="KW-0540">Nuclease</keyword>
<evidence type="ECO:0000313" key="4">
    <source>
        <dbReference type="Proteomes" id="UP000186953"/>
    </source>
</evidence>
<dbReference type="OrthoDB" id="9794261at2"/>
<accession>A0A1N6ZYD2</accession>
<keyword evidence="3" id="KW-0269">Exonuclease</keyword>
<dbReference type="EMBL" id="FTMA01000010">
    <property type="protein sequence ID" value="SIR31850.1"/>
    <property type="molecule type" value="Genomic_DNA"/>
</dbReference>
<dbReference type="PANTHER" id="PTHR41349">
    <property type="match status" value="1"/>
</dbReference>
<feature type="chain" id="PRO_5012884869" evidence="1">
    <location>
        <begin position="25"/>
        <end position="531"/>
    </location>
</feature>
<dbReference type="Gene3D" id="3.60.10.10">
    <property type="entry name" value="Endonuclease/exonuclease/phosphatase"/>
    <property type="match status" value="1"/>
</dbReference>
<dbReference type="Proteomes" id="UP000186953">
    <property type="component" value="Unassembled WGS sequence"/>
</dbReference>
<evidence type="ECO:0000256" key="1">
    <source>
        <dbReference type="SAM" id="SignalP"/>
    </source>
</evidence>
<dbReference type="RefSeq" id="WP_076550842.1">
    <property type="nucleotide sequence ID" value="NZ_FTMA01000010.1"/>
</dbReference>
<dbReference type="Gene3D" id="2.60.120.200">
    <property type="match status" value="1"/>
</dbReference>
<reference evidence="4" key="1">
    <citation type="submission" date="2017-01" db="EMBL/GenBank/DDBJ databases">
        <authorList>
            <person name="Varghese N."/>
            <person name="Submissions S."/>
        </authorList>
    </citation>
    <scope>NUCLEOTIDE SEQUENCE [LARGE SCALE GENOMIC DNA]</scope>
    <source>
        <strain evidence="4">DSM 15366</strain>
    </source>
</reference>
<dbReference type="STRING" id="228959.SAMN05421797_11021"/>
<dbReference type="GO" id="GO:0004553">
    <property type="term" value="F:hydrolase activity, hydrolyzing O-glycosyl compounds"/>
    <property type="evidence" value="ECO:0007669"/>
    <property type="project" value="UniProtKB-ARBA"/>
</dbReference>
<evidence type="ECO:0000259" key="2">
    <source>
        <dbReference type="Pfam" id="PF03372"/>
    </source>
</evidence>
<dbReference type="Pfam" id="PF03372">
    <property type="entry name" value="Exo_endo_phos"/>
    <property type="match status" value="1"/>
</dbReference>